<dbReference type="SUPFAM" id="SSF51569">
    <property type="entry name" value="Aldolase"/>
    <property type="match status" value="1"/>
</dbReference>
<reference evidence="7" key="1">
    <citation type="journal article" date="2019" name="Int. J. Syst. Evol. Microbiol.">
        <title>The Global Catalogue of Microorganisms (GCM) 10K type strain sequencing project: providing services to taxonomists for standard genome sequencing and annotation.</title>
        <authorList>
            <consortium name="The Broad Institute Genomics Platform"/>
            <consortium name="The Broad Institute Genome Sequencing Center for Infectious Disease"/>
            <person name="Wu L."/>
            <person name="Ma J."/>
        </authorList>
    </citation>
    <scope>NUCLEOTIDE SEQUENCE [LARGE SCALE GENOMIC DNA]</scope>
    <source>
        <strain evidence="7">CGMCC 4.7242</strain>
    </source>
</reference>
<dbReference type="PANTHER" id="PTHR30246">
    <property type="entry name" value="2-KETO-3-DEOXY-6-PHOSPHOGLUCONATE ALDOLASE"/>
    <property type="match status" value="1"/>
</dbReference>
<evidence type="ECO:0000256" key="5">
    <source>
        <dbReference type="ARBA" id="ARBA00023277"/>
    </source>
</evidence>
<dbReference type="InterPro" id="IPR000887">
    <property type="entry name" value="Aldlse_KDPG_KHG"/>
</dbReference>
<evidence type="ECO:0000313" key="6">
    <source>
        <dbReference type="EMBL" id="MFD1911283.1"/>
    </source>
</evidence>
<keyword evidence="5" id="KW-0119">Carbohydrate metabolism</keyword>
<dbReference type="NCBIfam" id="NF006600">
    <property type="entry name" value="PRK09140.1"/>
    <property type="match status" value="1"/>
</dbReference>
<keyword evidence="7" id="KW-1185">Reference proteome</keyword>
<dbReference type="Pfam" id="PF01081">
    <property type="entry name" value="Aldolase"/>
    <property type="match status" value="1"/>
</dbReference>
<dbReference type="InterPro" id="IPR013785">
    <property type="entry name" value="Aldolase_TIM"/>
</dbReference>
<dbReference type="GO" id="GO:0008674">
    <property type="term" value="F:2-dehydro-3-deoxy-6-phosphogalactonate aldolase activity"/>
    <property type="evidence" value="ECO:0007669"/>
    <property type="project" value="UniProtKB-EC"/>
</dbReference>
<comment type="pathway">
    <text evidence="1">Carbohydrate acid metabolism.</text>
</comment>
<accession>A0ABW4S2G2</accession>
<dbReference type="EC" id="4.1.2.21" evidence="6"/>
<comment type="caution">
    <text evidence="6">The sequence shown here is derived from an EMBL/GenBank/DDBJ whole genome shotgun (WGS) entry which is preliminary data.</text>
</comment>
<evidence type="ECO:0000313" key="7">
    <source>
        <dbReference type="Proteomes" id="UP001597353"/>
    </source>
</evidence>
<dbReference type="Proteomes" id="UP001597353">
    <property type="component" value="Unassembled WGS sequence"/>
</dbReference>
<comment type="similarity">
    <text evidence="2">Belongs to the KHG/KDPG aldolase family.</text>
</comment>
<dbReference type="EMBL" id="JBHUGH010000002">
    <property type="protein sequence ID" value="MFD1911283.1"/>
    <property type="molecule type" value="Genomic_DNA"/>
</dbReference>
<keyword evidence="4 6" id="KW-0456">Lyase</keyword>
<sequence>MQKTIFWPGMKRGLIAILRGITPPEAGAIADVLVEEGFEALEVPLNSPDPLDSIGTMVRLHGDHALIGGGTMLSVSDVDQVADQGGRLMVSPNVRPAVIAHAISRGMVTMPGVLTPTEAFDALDAGASGLKFFPASVVGPAGIAALMAVLPKGCVAGAVGGVTPDNMGDYVRVGVTTFGLGTAAYRPGDTPDQVRGKARALVSAYDRAIATR</sequence>
<organism evidence="6 7">
    <name type="scientific">Halodurantibacterium flavum</name>
    <dbReference type="NCBI Taxonomy" id="1382802"/>
    <lineage>
        <taxon>Bacteria</taxon>
        <taxon>Pseudomonadati</taxon>
        <taxon>Pseudomonadota</taxon>
        <taxon>Alphaproteobacteria</taxon>
        <taxon>Rhodobacterales</taxon>
        <taxon>Paracoccaceae</taxon>
        <taxon>Halodurantibacterium</taxon>
    </lineage>
</organism>
<dbReference type="RefSeq" id="WP_390259541.1">
    <property type="nucleotide sequence ID" value="NZ_JBHUGH010000002.1"/>
</dbReference>
<evidence type="ECO:0000256" key="3">
    <source>
        <dbReference type="ARBA" id="ARBA00011233"/>
    </source>
</evidence>
<evidence type="ECO:0000256" key="1">
    <source>
        <dbReference type="ARBA" id="ARBA00004761"/>
    </source>
</evidence>
<evidence type="ECO:0000256" key="4">
    <source>
        <dbReference type="ARBA" id="ARBA00023239"/>
    </source>
</evidence>
<comment type="subunit">
    <text evidence="3">Homotrimer.</text>
</comment>
<dbReference type="InterPro" id="IPR031338">
    <property type="entry name" value="KDPG/KHG_AS_2"/>
</dbReference>
<dbReference type="Gene3D" id="3.20.20.70">
    <property type="entry name" value="Aldolase class I"/>
    <property type="match status" value="1"/>
</dbReference>
<name>A0ABW4S2G2_9RHOB</name>
<dbReference type="CDD" id="cd00452">
    <property type="entry name" value="KDPG_aldolase"/>
    <property type="match status" value="1"/>
</dbReference>
<dbReference type="PROSITE" id="PS00160">
    <property type="entry name" value="ALDOLASE_KDPG_KHG_2"/>
    <property type="match status" value="1"/>
</dbReference>
<dbReference type="PANTHER" id="PTHR30246:SF1">
    <property type="entry name" value="2-DEHYDRO-3-DEOXY-6-PHOSPHOGALACTONATE ALDOLASE-RELATED"/>
    <property type="match status" value="1"/>
</dbReference>
<gene>
    <name evidence="6" type="ORF">ACFSGJ_03530</name>
</gene>
<evidence type="ECO:0000256" key="2">
    <source>
        <dbReference type="ARBA" id="ARBA00006906"/>
    </source>
</evidence>
<proteinExistence type="inferred from homology"/>
<protein>
    <submittedName>
        <fullName evidence="6">2-dehydro-3-deoxy-6-phosphogalactonate aldolase</fullName>
        <ecNumber evidence="6">4.1.2.21</ecNumber>
    </submittedName>
</protein>